<dbReference type="RefSeq" id="WP_015439866.1">
    <property type="nucleotide sequence ID" value="NC_020520.1"/>
</dbReference>
<keyword evidence="4" id="KW-0560">Oxidoreductase</keyword>
<dbReference type="PRINTS" id="PR00090">
    <property type="entry name" value="RNGDIOXGNASE"/>
</dbReference>
<sequence length="420" mass="48524">MDQQLIEQIKADMAYEFGRLAPPEGFPAFHDISTERHTSQEFHDLEQEHLWPKTWVMAGRVEDIPNPGDYYTFDDLGVPLLVVRGTDGDINCYYNTCQHRGAPVVRDERGSARRLRCQYHSWTYEVDEGQLVSVPDERDFVGLDWSVRCLPRASCDTYGGFIFVNRDLDATPLHEWIGPLARMLDPFHAEELREVYRETRIVPCNWKVTAEAFLEVYHFRHIHSHDGVSVLDNRGAAMGLYPNGHSRMITPYSKQNVERAGMSSWDDWKQLPTGEAGTIDGLPGMVDCTSTAVSFFPNAIIPLGRIGFPINLFWPIDKNTTRLDWIYYGVPPEGSDRFDPDDLPEHWQARRKVYNQIMAEDEMNMAPMQRSMESPALTGIPINYQERRIWHLHEQIDRVMGDHVPEHLRVDQLLAPYLEH</sequence>
<dbReference type="PROSITE" id="PS51296">
    <property type="entry name" value="RIESKE"/>
    <property type="match status" value="1"/>
</dbReference>
<dbReference type="CDD" id="cd00680">
    <property type="entry name" value="RHO_alpha_C"/>
    <property type="match status" value="1"/>
</dbReference>
<protein>
    <submittedName>
        <fullName evidence="8">Putative iron-sulfur protein</fullName>
    </submittedName>
</protein>
<dbReference type="PANTHER" id="PTHR43756:SF5">
    <property type="entry name" value="CHOLINE MONOOXYGENASE, CHLOROPLASTIC"/>
    <property type="match status" value="1"/>
</dbReference>
<dbReference type="InterPro" id="IPR036922">
    <property type="entry name" value="Rieske_2Fe-2S_sf"/>
</dbReference>
<reference evidence="8 9" key="1">
    <citation type="journal article" date="2013" name="Int. J. Syst. Evol. Microbiol.">
        <title>Ilumatobacter nonamiense sp. nov. and Ilumatobacter coccineum sp. nov., isolated from seashore sand.</title>
        <authorList>
            <person name="Matsumoto A."/>
            <person name="Kasai H."/>
            <person name="Matsuo Y."/>
            <person name="Shizuri Y."/>
            <person name="Ichikawa N."/>
            <person name="Fujita N."/>
            <person name="Omura S."/>
            <person name="Takahashi Y."/>
        </authorList>
    </citation>
    <scope>NUCLEOTIDE SEQUENCE [LARGE SCALE GENOMIC DNA]</scope>
    <source>
        <strain evidence="9">NBRC 103263 / KCTC 29153 / YM16-304</strain>
    </source>
</reference>
<name>A0A6C7E7N9_ILUCY</name>
<evidence type="ECO:0000256" key="5">
    <source>
        <dbReference type="ARBA" id="ARBA00023004"/>
    </source>
</evidence>
<keyword evidence="5" id="KW-0408">Iron</keyword>
<keyword evidence="3" id="KW-0479">Metal-binding</keyword>
<dbReference type="OrthoDB" id="5243643at2"/>
<dbReference type="Pfam" id="PF00355">
    <property type="entry name" value="Rieske"/>
    <property type="match status" value="1"/>
</dbReference>
<feature type="domain" description="Rieske" evidence="7">
    <location>
        <begin position="55"/>
        <end position="164"/>
    </location>
</feature>
<evidence type="ECO:0000256" key="4">
    <source>
        <dbReference type="ARBA" id="ARBA00023002"/>
    </source>
</evidence>
<keyword evidence="2" id="KW-0001">2Fe-2S</keyword>
<evidence type="ECO:0000259" key="7">
    <source>
        <dbReference type="PROSITE" id="PS51296"/>
    </source>
</evidence>
<keyword evidence="6" id="KW-0411">Iron-sulfur</keyword>
<dbReference type="GO" id="GO:0005506">
    <property type="term" value="F:iron ion binding"/>
    <property type="evidence" value="ECO:0007669"/>
    <property type="project" value="InterPro"/>
</dbReference>
<keyword evidence="9" id="KW-1185">Reference proteome</keyword>
<dbReference type="AlphaFoldDB" id="A0A6C7E7N9"/>
<evidence type="ECO:0000256" key="2">
    <source>
        <dbReference type="ARBA" id="ARBA00022714"/>
    </source>
</evidence>
<evidence type="ECO:0000256" key="1">
    <source>
        <dbReference type="ARBA" id="ARBA00001962"/>
    </source>
</evidence>
<dbReference type="KEGG" id="aym:YM304_03040"/>
<dbReference type="Gene3D" id="3.90.380.10">
    <property type="entry name" value="Naphthalene 1,2-dioxygenase Alpha Subunit, Chain A, domain 1"/>
    <property type="match status" value="1"/>
</dbReference>
<accession>A0A6C7E7N9</accession>
<evidence type="ECO:0000313" key="8">
    <source>
        <dbReference type="EMBL" id="BAN00618.1"/>
    </source>
</evidence>
<dbReference type="EMBL" id="AP012057">
    <property type="protein sequence ID" value="BAN00618.1"/>
    <property type="molecule type" value="Genomic_DNA"/>
</dbReference>
<gene>
    <name evidence="8" type="ORF">YM304_03040</name>
</gene>
<evidence type="ECO:0000256" key="6">
    <source>
        <dbReference type="ARBA" id="ARBA00023014"/>
    </source>
</evidence>
<dbReference type="InterPro" id="IPR015879">
    <property type="entry name" value="Ring_hydroxy_dOase_asu_C_dom"/>
</dbReference>
<evidence type="ECO:0000256" key="3">
    <source>
        <dbReference type="ARBA" id="ARBA00022723"/>
    </source>
</evidence>
<dbReference type="GO" id="GO:0016705">
    <property type="term" value="F:oxidoreductase activity, acting on paired donors, with incorporation or reduction of molecular oxygen"/>
    <property type="evidence" value="ECO:0007669"/>
    <property type="project" value="UniProtKB-ARBA"/>
</dbReference>
<organism evidence="8 9">
    <name type="scientific">Ilumatobacter coccineus (strain NBRC 103263 / KCTC 29153 / YM16-304)</name>
    <dbReference type="NCBI Taxonomy" id="1313172"/>
    <lineage>
        <taxon>Bacteria</taxon>
        <taxon>Bacillati</taxon>
        <taxon>Actinomycetota</taxon>
        <taxon>Acidimicrobiia</taxon>
        <taxon>Acidimicrobiales</taxon>
        <taxon>Ilumatobacteraceae</taxon>
        <taxon>Ilumatobacter</taxon>
    </lineage>
</organism>
<dbReference type="Proteomes" id="UP000011863">
    <property type="component" value="Chromosome"/>
</dbReference>
<comment type="cofactor">
    <cofactor evidence="1">
        <name>Fe cation</name>
        <dbReference type="ChEBI" id="CHEBI:24875"/>
    </cofactor>
</comment>
<dbReference type="GO" id="GO:0051537">
    <property type="term" value="F:2 iron, 2 sulfur cluster binding"/>
    <property type="evidence" value="ECO:0007669"/>
    <property type="project" value="UniProtKB-KW"/>
</dbReference>
<evidence type="ECO:0000313" key="9">
    <source>
        <dbReference type="Proteomes" id="UP000011863"/>
    </source>
</evidence>
<dbReference type="InterPro" id="IPR001663">
    <property type="entry name" value="Rng_hydr_dOase-A"/>
</dbReference>
<dbReference type="CDD" id="cd03469">
    <property type="entry name" value="Rieske_RO_Alpha_N"/>
    <property type="match status" value="1"/>
</dbReference>
<dbReference type="Pfam" id="PF00848">
    <property type="entry name" value="Ring_hydroxyl_A"/>
    <property type="match status" value="1"/>
</dbReference>
<dbReference type="GO" id="GO:0004497">
    <property type="term" value="F:monooxygenase activity"/>
    <property type="evidence" value="ECO:0007669"/>
    <property type="project" value="UniProtKB-ARBA"/>
</dbReference>
<dbReference type="SUPFAM" id="SSF50022">
    <property type="entry name" value="ISP domain"/>
    <property type="match status" value="1"/>
</dbReference>
<dbReference type="SUPFAM" id="SSF55961">
    <property type="entry name" value="Bet v1-like"/>
    <property type="match status" value="1"/>
</dbReference>
<dbReference type="Gene3D" id="2.102.10.10">
    <property type="entry name" value="Rieske [2Fe-2S] iron-sulphur domain"/>
    <property type="match status" value="1"/>
</dbReference>
<dbReference type="PANTHER" id="PTHR43756">
    <property type="entry name" value="CHOLINE MONOOXYGENASE, CHLOROPLASTIC"/>
    <property type="match status" value="1"/>
</dbReference>
<proteinExistence type="predicted"/>
<dbReference type="InterPro" id="IPR017941">
    <property type="entry name" value="Rieske_2Fe-2S"/>
</dbReference>